<evidence type="ECO:0000256" key="4">
    <source>
        <dbReference type="ARBA" id="ARBA00022764"/>
    </source>
</evidence>
<feature type="signal peptide" evidence="5">
    <location>
        <begin position="1"/>
        <end position="23"/>
    </location>
</feature>
<dbReference type="EMBL" id="JAGGJU010000014">
    <property type="protein sequence ID" value="MBP1853000.1"/>
    <property type="molecule type" value="Genomic_DNA"/>
</dbReference>
<evidence type="ECO:0000313" key="6">
    <source>
        <dbReference type="EMBL" id="MBP1853000.1"/>
    </source>
</evidence>
<dbReference type="SUPFAM" id="SSF53850">
    <property type="entry name" value="Periplasmic binding protein-like II"/>
    <property type="match status" value="1"/>
</dbReference>
<comment type="similarity">
    <text evidence="1">Belongs to the bacterial solute-binding protein 1 family.</text>
</comment>
<evidence type="ECO:0000313" key="7">
    <source>
        <dbReference type="Proteomes" id="UP000759443"/>
    </source>
</evidence>
<accession>A0ABS4E4Y4</accession>
<keyword evidence="7" id="KW-1185">Reference proteome</keyword>
<proteinExistence type="inferred from homology"/>
<dbReference type="InterPro" id="IPR006059">
    <property type="entry name" value="SBP"/>
</dbReference>
<keyword evidence="4" id="KW-0574">Periplasm</keyword>
<gene>
    <name evidence="6" type="ORF">J2Z17_004459</name>
</gene>
<evidence type="ECO:0000256" key="5">
    <source>
        <dbReference type="SAM" id="SignalP"/>
    </source>
</evidence>
<keyword evidence="6" id="KW-0762">Sugar transport</keyword>
<dbReference type="PANTHER" id="PTHR30061">
    <property type="entry name" value="MALTOSE-BINDING PERIPLASMIC PROTEIN"/>
    <property type="match status" value="1"/>
</dbReference>
<sequence>MKKLASFAGAMIAGTLFCGAAQAATELSLWYHGAGNDTERQILTGIIKDFNGSQQDWEVKLEEFPQNAYNDSVTAAALAGKLPDILDMDGPNMPNWAWSGYLQPLDLPEDKIANFLPGAVGKWKGKLYSVGLWDAAVAIFARKSVLEENGIRIPTLKKPWVGEELNAALHKLKDSGQFDYPIDLGMADKSEWYPYAFSPFLQSFGGDLIDRESYTTAEGVLNGDEALQFGEWWQALFNDKLALGTSQSPSDHETGFLDGKYAMQWMGNWVAVKALEKYGDDLLFLPAPDFGHGPKIGAGSWQFGVSAKSEHPDGAAAFIAFAIQDKYLAQFSDAIGLIPATSTAAELTKNYKKGGPLAVFFDLSAKQATLRPVTPAYAFISPTFQKAAADIADGADVADTLDAATDAIDANIEKNNGYGFEDN</sequence>
<evidence type="ECO:0000256" key="2">
    <source>
        <dbReference type="ARBA" id="ARBA00022448"/>
    </source>
</evidence>
<reference evidence="6 7" key="1">
    <citation type="submission" date="2021-03" db="EMBL/GenBank/DDBJ databases">
        <title>Genomic Encyclopedia of Type Strains, Phase IV (KMG-IV): sequencing the most valuable type-strain genomes for metagenomic binning, comparative biology and taxonomic classification.</title>
        <authorList>
            <person name="Goeker M."/>
        </authorList>
    </citation>
    <scope>NUCLEOTIDE SEQUENCE [LARGE SCALE GENOMIC DNA]</scope>
    <source>
        <strain evidence="6 7">DSM 21600</strain>
    </source>
</reference>
<protein>
    <submittedName>
        <fullName evidence="6">Multiple sugar transport system substrate-binding protein</fullName>
    </submittedName>
</protein>
<keyword evidence="2" id="KW-0813">Transport</keyword>
<dbReference type="PANTHER" id="PTHR30061:SF50">
    <property type="entry name" value="MALTOSE_MALTODEXTRIN-BINDING PERIPLASMIC PROTEIN"/>
    <property type="match status" value="1"/>
</dbReference>
<comment type="caution">
    <text evidence="6">The sequence shown here is derived from an EMBL/GenBank/DDBJ whole genome shotgun (WGS) entry which is preliminary data.</text>
</comment>
<feature type="chain" id="PRO_5045913697" evidence="5">
    <location>
        <begin position="24"/>
        <end position="423"/>
    </location>
</feature>
<keyword evidence="3 5" id="KW-0732">Signal</keyword>
<organism evidence="6 7">
    <name type="scientific">Rhizobium halophytocola</name>
    <dbReference type="NCBI Taxonomy" id="735519"/>
    <lineage>
        <taxon>Bacteria</taxon>
        <taxon>Pseudomonadati</taxon>
        <taxon>Pseudomonadota</taxon>
        <taxon>Alphaproteobacteria</taxon>
        <taxon>Hyphomicrobiales</taxon>
        <taxon>Rhizobiaceae</taxon>
        <taxon>Rhizobium/Agrobacterium group</taxon>
        <taxon>Rhizobium</taxon>
    </lineage>
</organism>
<dbReference type="RefSeq" id="WP_209948347.1">
    <property type="nucleotide sequence ID" value="NZ_JAGGJU010000014.1"/>
</dbReference>
<dbReference type="Proteomes" id="UP000759443">
    <property type="component" value="Unassembled WGS sequence"/>
</dbReference>
<evidence type="ECO:0000256" key="3">
    <source>
        <dbReference type="ARBA" id="ARBA00022729"/>
    </source>
</evidence>
<evidence type="ECO:0000256" key="1">
    <source>
        <dbReference type="ARBA" id="ARBA00008520"/>
    </source>
</evidence>
<dbReference type="Gene3D" id="3.40.190.10">
    <property type="entry name" value="Periplasmic binding protein-like II"/>
    <property type="match status" value="1"/>
</dbReference>
<dbReference type="Pfam" id="PF13416">
    <property type="entry name" value="SBP_bac_8"/>
    <property type="match status" value="1"/>
</dbReference>
<name>A0ABS4E4Y4_9HYPH</name>